<dbReference type="GO" id="GO:0022857">
    <property type="term" value="F:transmembrane transporter activity"/>
    <property type="evidence" value="ECO:0007669"/>
    <property type="project" value="TreeGrafter"/>
</dbReference>
<keyword evidence="4 7" id="KW-1133">Transmembrane helix</keyword>
<keyword evidence="11" id="KW-1185">Reference proteome</keyword>
<feature type="transmembrane region" description="Helical" evidence="7">
    <location>
        <begin position="350"/>
        <end position="376"/>
    </location>
</feature>
<keyword evidence="2" id="KW-1003">Cell membrane</keyword>
<evidence type="ECO:0000259" key="9">
    <source>
        <dbReference type="Pfam" id="PF12704"/>
    </source>
</evidence>
<keyword evidence="3 7" id="KW-0812">Transmembrane</keyword>
<reference evidence="10 11" key="1">
    <citation type="submission" date="2014-11" db="EMBL/GenBank/DDBJ databases">
        <title>Genome sequence of Flavihumibacter solisilvae 3-3.</title>
        <authorList>
            <person name="Zhou G."/>
            <person name="Li M."/>
            <person name="Wang G."/>
        </authorList>
    </citation>
    <scope>NUCLEOTIDE SEQUENCE [LARGE SCALE GENOMIC DNA]</scope>
    <source>
        <strain evidence="10 11">3-3</strain>
    </source>
</reference>
<dbReference type="InterPro" id="IPR025857">
    <property type="entry name" value="MacB_PCD"/>
</dbReference>
<sequence length="425" mass="46448">MKITDTLSLSFRTIRSNKLRTGITVAIIALGIAALIGINTAIQAISQKFMESFSSMGANGFTIRYRSAFRFDRGELKKEKKDGKKLKKSNVNKPITREQAEAFKQRYNYPAKVSLSLGGGNNNTAAFGNKKTNPTVWVNGGDENYLDLNGYTIAAGRNLNELDVSSGRNVCIIGKDVAEKLFGANTNLEQPLEKIIKVNSIPFRVIGVLQPRGSTFGRSLDNNIITSFNSVRRFFANSASSSFSIGVKSPDIINIETAIGEAEGVFRVIRKNEIKEESNFLIDKSDAFAEMAMRQIGWLTASAVVIGFITLMGAAIGLMNIMLVAVTERTKEVGLIKAIGGKQRNVRWQFLYESILISLMGAVIGIVIGILLGNIVSMLMSTGFVVPWIWVFMGVIICTIVGLAAGVYPAYKASKLNPIEALRYE</sequence>
<feature type="domain" description="MacB-like periplasmic core" evidence="9">
    <location>
        <begin position="21"/>
        <end position="261"/>
    </location>
</feature>
<dbReference type="InterPro" id="IPR003838">
    <property type="entry name" value="ABC3_permease_C"/>
</dbReference>
<evidence type="ECO:0000256" key="5">
    <source>
        <dbReference type="ARBA" id="ARBA00023136"/>
    </source>
</evidence>
<evidence type="ECO:0000256" key="3">
    <source>
        <dbReference type="ARBA" id="ARBA00022692"/>
    </source>
</evidence>
<accession>A0A0C1IZF9</accession>
<dbReference type="PANTHER" id="PTHR30572:SF4">
    <property type="entry name" value="ABC TRANSPORTER PERMEASE YTRF"/>
    <property type="match status" value="1"/>
</dbReference>
<dbReference type="STRING" id="1349421.OI18_03150"/>
<evidence type="ECO:0000256" key="7">
    <source>
        <dbReference type="SAM" id="Phobius"/>
    </source>
</evidence>
<feature type="domain" description="ABC3 transporter permease C-terminal" evidence="8">
    <location>
        <begin position="305"/>
        <end position="418"/>
    </location>
</feature>
<name>A0A0C1IZF9_9BACT</name>
<feature type="transmembrane region" description="Helical" evidence="7">
    <location>
        <begin position="21"/>
        <end position="42"/>
    </location>
</feature>
<feature type="transmembrane region" description="Helical" evidence="7">
    <location>
        <begin position="388"/>
        <end position="411"/>
    </location>
</feature>
<proteinExistence type="inferred from homology"/>
<dbReference type="EMBL" id="JSVC01000003">
    <property type="protein sequence ID" value="KIC95899.1"/>
    <property type="molecule type" value="Genomic_DNA"/>
</dbReference>
<evidence type="ECO:0000256" key="6">
    <source>
        <dbReference type="ARBA" id="ARBA00038076"/>
    </source>
</evidence>
<evidence type="ECO:0000313" key="10">
    <source>
        <dbReference type="EMBL" id="KIC95899.1"/>
    </source>
</evidence>
<evidence type="ECO:0008006" key="12">
    <source>
        <dbReference type="Google" id="ProtNLM"/>
    </source>
</evidence>
<evidence type="ECO:0000256" key="2">
    <source>
        <dbReference type="ARBA" id="ARBA00022475"/>
    </source>
</evidence>
<dbReference type="AlphaFoldDB" id="A0A0C1IZF9"/>
<evidence type="ECO:0000313" key="11">
    <source>
        <dbReference type="Proteomes" id="UP000031408"/>
    </source>
</evidence>
<evidence type="ECO:0000256" key="1">
    <source>
        <dbReference type="ARBA" id="ARBA00004651"/>
    </source>
</evidence>
<dbReference type="RefSeq" id="WP_039137166.1">
    <property type="nucleotide sequence ID" value="NZ_JSVC01000003.1"/>
</dbReference>
<gene>
    <name evidence="10" type="ORF">OI18_03150</name>
</gene>
<evidence type="ECO:0000259" key="8">
    <source>
        <dbReference type="Pfam" id="PF02687"/>
    </source>
</evidence>
<keyword evidence="5 7" id="KW-0472">Membrane</keyword>
<evidence type="ECO:0000256" key="4">
    <source>
        <dbReference type="ARBA" id="ARBA00022989"/>
    </source>
</evidence>
<protein>
    <recommendedName>
        <fullName evidence="12">ABC transporter</fullName>
    </recommendedName>
</protein>
<dbReference type="Proteomes" id="UP000031408">
    <property type="component" value="Unassembled WGS sequence"/>
</dbReference>
<dbReference type="GO" id="GO:0005886">
    <property type="term" value="C:plasma membrane"/>
    <property type="evidence" value="ECO:0007669"/>
    <property type="project" value="UniProtKB-SubCell"/>
</dbReference>
<comment type="caution">
    <text evidence="10">The sequence shown here is derived from an EMBL/GenBank/DDBJ whole genome shotgun (WGS) entry which is preliminary data.</text>
</comment>
<dbReference type="OrthoDB" id="9770036at2"/>
<comment type="subcellular location">
    <subcellularLocation>
        <location evidence="1">Cell membrane</location>
        <topology evidence="1">Multi-pass membrane protein</topology>
    </subcellularLocation>
</comment>
<dbReference type="PANTHER" id="PTHR30572">
    <property type="entry name" value="MEMBRANE COMPONENT OF TRANSPORTER-RELATED"/>
    <property type="match status" value="1"/>
</dbReference>
<feature type="transmembrane region" description="Helical" evidence="7">
    <location>
        <begin position="298"/>
        <end position="326"/>
    </location>
</feature>
<dbReference type="InterPro" id="IPR050250">
    <property type="entry name" value="Macrolide_Exporter_MacB"/>
</dbReference>
<dbReference type="Pfam" id="PF02687">
    <property type="entry name" value="FtsX"/>
    <property type="match status" value="1"/>
</dbReference>
<organism evidence="10 11">
    <name type="scientific">Flavihumibacter solisilvae</name>
    <dbReference type="NCBI Taxonomy" id="1349421"/>
    <lineage>
        <taxon>Bacteria</taxon>
        <taxon>Pseudomonadati</taxon>
        <taxon>Bacteroidota</taxon>
        <taxon>Chitinophagia</taxon>
        <taxon>Chitinophagales</taxon>
        <taxon>Chitinophagaceae</taxon>
        <taxon>Flavihumibacter</taxon>
    </lineage>
</organism>
<dbReference type="Pfam" id="PF12704">
    <property type="entry name" value="MacB_PCD"/>
    <property type="match status" value="1"/>
</dbReference>
<comment type="similarity">
    <text evidence="6">Belongs to the ABC-4 integral membrane protein family.</text>
</comment>